<organism evidence="1 2">
    <name type="scientific">Marasmius oreades</name>
    <name type="common">fairy-ring Marasmius</name>
    <dbReference type="NCBI Taxonomy" id="181124"/>
    <lineage>
        <taxon>Eukaryota</taxon>
        <taxon>Fungi</taxon>
        <taxon>Dikarya</taxon>
        <taxon>Basidiomycota</taxon>
        <taxon>Agaricomycotina</taxon>
        <taxon>Agaricomycetes</taxon>
        <taxon>Agaricomycetidae</taxon>
        <taxon>Agaricales</taxon>
        <taxon>Marasmiineae</taxon>
        <taxon>Marasmiaceae</taxon>
        <taxon>Marasmius</taxon>
    </lineage>
</organism>
<comment type="caution">
    <text evidence="1">The sequence shown here is derived from an EMBL/GenBank/DDBJ whole genome shotgun (WGS) entry which is preliminary data.</text>
</comment>
<name>A0A9P7RNK5_9AGAR</name>
<dbReference type="AlphaFoldDB" id="A0A9P7RNK5"/>
<accession>A0A9P7RNK5</accession>
<dbReference type="RefSeq" id="XP_043003243.1">
    <property type="nucleotide sequence ID" value="XM_043159640.1"/>
</dbReference>
<dbReference type="KEGG" id="more:E1B28_002702"/>
<dbReference type="Proteomes" id="UP001049176">
    <property type="component" value="Chromosome 10"/>
</dbReference>
<dbReference type="GeneID" id="66071778"/>
<keyword evidence="2" id="KW-1185">Reference proteome</keyword>
<sequence length="167" mass="19328">MYREYACVPAGNIKIIKTFAVEQPLGRYHAPRANRVAHLACLVEGMKESSPFLCVTYTGSDPQKFFKQDCLAFSRIRNAHVMQLRGFNDSDIPMVLFHEELVPVHHVLQRHRESSIALRCYFALQAIIAVESIHKCYHTEMDRYYCDNVWIQPREWKDLVPPSGTSD</sequence>
<reference evidence="1" key="1">
    <citation type="journal article" date="2021" name="Genome Biol. Evol.">
        <title>The assembled and annotated genome of the fairy-ring fungus Marasmius oreades.</title>
        <authorList>
            <person name="Hiltunen M."/>
            <person name="Ament-Velasquez S.L."/>
            <person name="Johannesson H."/>
        </authorList>
    </citation>
    <scope>NUCLEOTIDE SEQUENCE</scope>
    <source>
        <strain evidence="1">03SP1</strain>
    </source>
</reference>
<gene>
    <name evidence="1" type="ORF">E1B28_002702</name>
</gene>
<dbReference type="OrthoDB" id="3038000at2759"/>
<evidence type="ECO:0000313" key="1">
    <source>
        <dbReference type="EMBL" id="KAG7086772.1"/>
    </source>
</evidence>
<protein>
    <submittedName>
        <fullName evidence="1">Uncharacterized protein</fullName>
    </submittedName>
</protein>
<dbReference type="EMBL" id="CM032190">
    <property type="protein sequence ID" value="KAG7086772.1"/>
    <property type="molecule type" value="Genomic_DNA"/>
</dbReference>
<evidence type="ECO:0000313" key="2">
    <source>
        <dbReference type="Proteomes" id="UP001049176"/>
    </source>
</evidence>
<proteinExistence type="predicted"/>